<keyword evidence="4" id="KW-0964">Secreted</keyword>
<feature type="region of interest" description="Disordered" evidence="5">
    <location>
        <begin position="1"/>
        <end position="22"/>
    </location>
</feature>
<accession>A0A8C3S5F6</accession>
<organism evidence="6 7">
    <name type="scientific">Chelydra serpentina</name>
    <name type="common">Snapping turtle</name>
    <name type="synonym">Testudo serpentina</name>
    <dbReference type="NCBI Taxonomy" id="8475"/>
    <lineage>
        <taxon>Eukaryota</taxon>
        <taxon>Metazoa</taxon>
        <taxon>Chordata</taxon>
        <taxon>Craniata</taxon>
        <taxon>Vertebrata</taxon>
        <taxon>Euteleostomi</taxon>
        <taxon>Archelosauria</taxon>
        <taxon>Testudinata</taxon>
        <taxon>Testudines</taxon>
        <taxon>Cryptodira</taxon>
        <taxon>Durocryptodira</taxon>
        <taxon>Americhelydia</taxon>
        <taxon>Chelydroidea</taxon>
        <taxon>Chelydridae</taxon>
        <taxon>Chelydra</taxon>
    </lineage>
</organism>
<name>A0A8C3S5F6_CHESE</name>
<dbReference type="GO" id="GO:0007166">
    <property type="term" value="P:cell surface receptor signaling pathway"/>
    <property type="evidence" value="ECO:0007669"/>
    <property type="project" value="TreeGrafter"/>
</dbReference>
<dbReference type="PANTHER" id="PTHR21353">
    <property type="match status" value="1"/>
</dbReference>
<evidence type="ECO:0000313" key="6">
    <source>
        <dbReference type="Ensembl" id="ENSCSRP00000009321.1"/>
    </source>
</evidence>
<sequence>MGIPTPGTPRPQRAQLSPPSYSASACLCSPNSRDGELGGGSWKGVSREEVGSLWGGNRGIWINLGVDLEEGGRDRGVGQESQRGSPFSDPGFSAPGLRWAGVPVATFPFLAWRTMGDAERLARSYGAYAAFDAFLQLVWDDQDELCPDCSELLAMLGTAQARTRGLLANLTSIMAAMGIPAPPATDPLTSEAAGVGAFEKKCRGYVVCREYHGWVDRTVRDFTLLKAKYPA</sequence>
<reference evidence="6" key="1">
    <citation type="submission" date="2025-08" db="UniProtKB">
        <authorList>
            <consortium name="Ensembl"/>
        </authorList>
    </citation>
    <scope>IDENTIFICATION</scope>
</reference>
<evidence type="ECO:0000256" key="5">
    <source>
        <dbReference type="SAM" id="MobiDB-lite"/>
    </source>
</evidence>
<dbReference type="Proteomes" id="UP000694403">
    <property type="component" value="Unplaced"/>
</dbReference>
<dbReference type="InterPro" id="IPR009079">
    <property type="entry name" value="4_helix_cytokine-like_core"/>
</dbReference>
<evidence type="ECO:0000256" key="1">
    <source>
        <dbReference type="ARBA" id="ARBA00004613"/>
    </source>
</evidence>
<reference evidence="6" key="2">
    <citation type="submission" date="2025-09" db="UniProtKB">
        <authorList>
            <consortium name="Ensembl"/>
        </authorList>
    </citation>
    <scope>IDENTIFICATION</scope>
</reference>
<evidence type="ECO:0000256" key="4">
    <source>
        <dbReference type="ARBA" id="ARBA00022525"/>
    </source>
</evidence>
<dbReference type="Gene3D" id="1.20.1250.10">
    <property type="match status" value="1"/>
</dbReference>
<dbReference type="AlphaFoldDB" id="A0A8C3S5F6"/>
<dbReference type="Pfam" id="PF06875">
    <property type="entry name" value="PRF"/>
    <property type="match status" value="1"/>
</dbReference>
<comment type="subcellular location">
    <subcellularLocation>
        <location evidence="1">Secreted</location>
    </subcellularLocation>
</comment>
<keyword evidence="7" id="KW-1185">Reference proteome</keyword>
<evidence type="ECO:0000256" key="2">
    <source>
        <dbReference type="ARBA" id="ARBA00007432"/>
    </source>
</evidence>
<protein>
    <submittedName>
        <fullName evidence="6">Uncharacterized protein</fullName>
    </submittedName>
</protein>
<proteinExistence type="inferred from homology"/>
<evidence type="ECO:0000256" key="3">
    <source>
        <dbReference type="ARBA" id="ARBA00022514"/>
    </source>
</evidence>
<dbReference type="GO" id="GO:0005615">
    <property type="term" value="C:extracellular space"/>
    <property type="evidence" value="ECO:0007669"/>
    <property type="project" value="UniProtKB-KW"/>
</dbReference>
<dbReference type="Ensembl" id="ENSCSRT00000009644.1">
    <property type="protein sequence ID" value="ENSCSRP00000009321.1"/>
    <property type="gene ID" value="ENSCSRG00000006955.1"/>
</dbReference>
<evidence type="ECO:0000313" key="7">
    <source>
        <dbReference type="Proteomes" id="UP000694403"/>
    </source>
</evidence>
<comment type="similarity">
    <text evidence="2">Belongs to the IL-6 superfamily.</text>
</comment>
<dbReference type="SUPFAM" id="SSF47266">
    <property type="entry name" value="4-helical cytokines"/>
    <property type="match status" value="1"/>
</dbReference>
<keyword evidence="3" id="KW-0202">Cytokine</keyword>
<dbReference type="GO" id="GO:0005125">
    <property type="term" value="F:cytokine activity"/>
    <property type="evidence" value="ECO:0007669"/>
    <property type="project" value="UniProtKB-KW"/>
</dbReference>
<dbReference type="PANTHER" id="PTHR21353:SF8">
    <property type="entry name" value="CARDIOTROPHIN-2"/>
    <property type="match status" value="1"/>
</dbReference>
<dbReference type="InterPro" id="IPR010681">
    <property type="entry name" value="PRF/CT"/>
</dbReference>